<feature type="signal peptide" evidence="1">
    <location>
        <begin position="1"/>
        <end position="24"/>
    </location>
</feature>
<reference evidence="2" key="1">
    <citation type="submission" date="2021-02" db="EMBL/GenBank/DDBJ databases">
        <authorList>
            <person name="Vanwijnsberghe S."/>
        </authorList>
    </citation>
    <scope>NUCLEOTIDE SEQUENCE</scope>
    <source>
        <strain evidence="2">R-70211</strain>
    </source>
</reference>
<protein>
    <recommendedName>
        <fullName evidence="4">Aspartate carbamoyltransferase</fullName>
    </recommendedName>
</protein>
<dbReference type="AlphaFoldDB" id="A0A9N8ML77"/>
<proteinExistence type="predicted"/>
<dbReference type="Proteomes" id="UP000675121">
    <property type="component" value="Unassembled WGS sequence"/>
</dbReference>
<gene>
    <name evidence="2" type="ORF">R70211_01423</name>
</gene>
<sequence length="173" mass="18746">MKPALLFTALIVIAGLNAPLESFATDGERQAEVAQRGAAVMPFSLKATTHIFTKSDDGGTQQVIAKNTTDGVQIRLIREHLREIQTQFQHGDFSGPARTHGADMPGLAQLRAAKPGQITIAYKNIKDGGELTYRSDNPKLVSSLHVWFDAQLSDHGADAMDGHMHHHASMTPP</sequence>
<evidence type="ECO:0008006" key="4">
    <source>
        <dbReference type="Google" id="ProtNLM"/>
    </source>
</evidence>
<feature type="chain" id="PRO_5040329302" description="Aspartate carbamoyltransferase" evidence="1">
    <location>
        <begin position="25"/>
        <end position="173"/>
    </location>
</feature>
<dbReference type="EMBL" id="CAJNAS010000003">
    <property type="protein sequence ID" value="CAE6873107.1"/>
    <property type="molecule type" value="Genomic_DNA"/>
</dbReference>
<dbReference type="RefSeq" id="WP_201072628.1">
    <property type="nucleotide sequence ID" value="NZ_CAJNAS010000003.1"/>
</dbReference>
<name>A0A9N8ML77_9BURK</name>
<accession>A0A9N8ML77</accession>
<evidence type="ECO:0000313" key="3">
    <source>
        <dbReference type="Proteomes" id="UP000675121"/>
    </source>
</evidence>
<keyword evidence="3" id="KW-1185">Reference proteome</keyword>
<keyword evidence="1" id="KW-0732">Signal</keyword>
<organism evidence="2 3">
    <name type="scientific">Paraburkholderia domus</name>
    <dbReference type="NCBI Taxonomy" id="2793075"/>
    <lineage>
        <taxon>Bacteria</taxon>
        <taxon>Pseudomonadati</taxon>
        <taxon>Pseudomonadota</taxon>
        <taxon>Betaproteobacteria</taxon>
        <taxon>Burkholderiales</taxon>
        <taxon>Burkholderiaceae</taxon>
        <taxon>Paraburkholderia</taxon>
    </lineage>
</organism>
<comment type="caution">
    <text evidence="2">The sequence shown here is derived from an EMBL/GenBank/DDBJ whole genome shotgun (WGS) entry which is preliminary data.</text>
</comment>
<evidence type="ECO:0000313" key="2">
    <source>
        <dbReference type="EMBL" id="CAE6873107.1"/>
    </source>
</evidence>
<evidence type="ECO:0000256" key="1">
    <source>
        <dbReference type="SAM" id="SignalP"/>
    </source>
</evidence>